<dbReference type="VEuPathDB" id="MicrosporidiaDB:AEWR_070010"/>
<dbReference type="VEuPathDB" id="MicrosporidiaDB:M970_070010"/>
<dbReference type="Pfam" id="PF08640">
    <property type="entry name" value="U3_assoc_6"/>
    <property type="match status" value="1"/>
</dbReference>
<reference evidence="6" key="1">
    <citation type="journal article" date="2013" name="Eukaryot. Cell">
        <title>Extremely Reduced Levels of Heterozygosity in the Vertebrate Pathogen Encephalitozoon cuniculi.</title>
        <authorList>
            <person name="Selman M."/>
            <person name="Sak B."/>
            <person name="Kvac M."/>
            <person name="Farinelli L."/>
            <person name="Weiss L.M."/>
            <person name="Corradi N."/>
        </authorList>
    </citation>
    <scope>NUCLEOTIDE SEQUENCE</scope>
</reference>
<dbReference type="PANTHER" id="PTHR23271:SF1">
    <property type="entry name" value="U3 SMALL NUCLEOLAR RNA-ASSOCIATED PROTEIN 6 HOMOLOG"/>
    <property type="match status" value="1"/>
</dbReference>
<proteinExistence type="predicted"/>
<organism evidence="6">
    <name type="scientific">Encephalitozoon cuniculi</name>
    <name type="common">Microsporidian parasite</name>
    <dbReference type="NCBI Taxonomy" id="6035"/>
    <lineage>
        <taxon>Eukaryota</taxon>
        <taxon>Fungi</taxon>
        <taxon>Fungi incertae sedis</taxon>
        <taxon>Microsporidia</taxon>
        <taxon>Unikaryonidae</taxon>
        <taxon>Encephalitozoon</taxon>
    </lineage>
</organism>
<evidence type="ECO:0000256" key="4">
    <source>
        <dbReference type="ARBA" id="ARBA00023242"/>
    </source>
</evidence>
<accession>M1KAL4</accession>
<dbReference type="AlphaFoldDB" id="M1KAL4"/>
<dbReference type="VEuPathDB" id="MicrosporidiaDB:AEWQ_070020"/>
<sequence>MVENIQLGMERMISELEDYKSRGIFSPDELRRIVETRRKYELRLQRPEKKLLDFMRYIKSECILEKIRDKRVKEKKVGASFHDMSIPKKIVELYRSALYRFNDPKIISQFATYVIKKKMYGEMKNVFAECCTKNPLDVDLWIYCAFKLFEIGDIESSRAMFLKGIRMNSRSSRIRIEFFRMEVMYIEKTEILSREIGLDSDDKDEIERGEVAFAVFVDCFNSSCFTAKEIDEVLEISKDVKELRKRIEDYTRGKGPYN</sequence>
<dbReference type="PANTHER" id="PTHR23271">
    <property type="entry name" value="HEPATOCELLULAR CARCINOMA-ASSOCIATED ANTIGEN 66"/>
    <property type="match status" value="1"/>
</dbReference>
<keyword evidence="2" id="KW-0698">rRNA processing</keyword>
<protein>
    <recommendedName>
        <fullName evidence="5">U3 small nucleolar RNA-associated protein 6 N-terminal domain-containing protein</fullName>
    </recommendedName>
</protein>
<dbReference type="GO" id="GO:0000462">
    <property type="term" value="P:maturation of SSU-rRNA from tricistronic rRNA transcript (SSU-rRNA, 5.8S rRNA, LSU-rRNA)"/>
    <property type="evidence" value="ECO:0007669"/>
    <property type="project" value="InterPro"/>
</dbReference>
<dbReference type="InterPro" id="IPR055347">
    <property type="entry name" value="UTP6_N"/>
</dbReference>
<dbReference type="GO" id="GO:0032040">
    <property type="term" value="C:small-subunit processome"/>
    <property type="evidence" value="ECO:0007669"/>
    <property type="project" value="TreeGrafter"/>
</dbReference>
<keyword evidence="3" id="KW-0677">Repeat</keyword>
<dbReference type="VEuPathDB" id="MicrosporidiaDB:ECU07_0080"/>
<gene>
    <name evidence="6" type="ORF">ECU07_0080</name>
</gene>
<dbReference type="GO" id="GO:0034388">
    <property type="term" value="C:Pwp2p-containing subcomplex of 90S preribosome"/>
    <property type="evidence" value="ECO:0007669"/>
    <property type="project" value="TreeGrafter"/>
</dbReference>
<evidence type="ECO:0000256" key="3">
    <source>
        <dbReference type="ARBA" id="ARBA00022737"/>
    </source>
</evidence>
<comment type="subcellular location">
    <subcellularLocation>
        <location evidence="1">Nucleus</location>
        <location evidence="1">Nucleolus</location>
    </subcellularLocation>
</comment>
<evidence type="ECO:0000313" key="6">
    <source>
        <dbReference type="EMBL" id="AGE96377.1"/>
    </source>
</evidence>
<name>M1KAL4_ENCCN</name>
<dbReference type="SUPFAM" id="SSF48452">
    <property type="entry name" value="TPR-like"/>
    <property type="match status" value="1"/>
</dbReference>
<dbReference type="InterPro" id="IPR013949">
    <property type="entry name" value="Utp6"/>
</dbReference>
<dbReference type="Gene3D" id="1.25.40.10">
    <property type="entry name" value="Tetratricopeptide repeat domain"/>
    <property type="match status" value="1"/>
</dbReference>
<keyword evidence="4" id="KW-0539">Nucleus</keyword>
<dbReference type="GO" id="GO:0030515">
    <property type="term" value="F:snoRNA binding"/>
    <property type="evidence" value="ECO:0007669"/>
    <property type="project" value="InterPro"/>
</dbReference>
<dbReference type="VEuPathDB" id="MicrosporidiaDB:AEWD_070020"/>
<dbReference type="InterPro" id="IPR011990">
    <property type="entry name" value="TPR-like_helical_dom_sf"/>
</dbReference>
<evidence type="ECO:0000256" key="1">
    <source>
        <dbReference type="ARBA" id="ARBA00004604"/>
    </source>
</evidence>
<evidence type="ECO:0000259" key="5">
    <source>
        <dbReference type="Pfam" id="PF08640"/>
    </source>
</evidence>
<feature type="domain" description="U3 small nucleolar RNA-associated protein 6 N-terminal" evidence="5">
    <location>
        <begin position="9"/>
        <end position="85"/>
    </location>
</feature>
<dbReference type="EMBL" id="KC513617">
    <property type="protein sequence ID" value="AGE96377.1"/>
    <property type="molecule type" value="Genomic_DNA"/>
</dbReference>
<evidence type="ECO:0000256" key="2">
    <source>
        <dbReference type="ARBA" id="ARBA00022552"/>
    </source>
</evidence>